<comment type="catalytic activity">
    <reaction evidence="7 8">
        <text>O-phospho-L-threonyl-[protein] + H2O = L-threonyl-[protein] + phosphate</text>
        <dbReference type="Rhea" id="RHEA:47004"/>
        <dbReference type="Rhea" id="RHEA-COMP:11060"/>
        <dbReference type="Rhea" id="RHEA-COMP:11605"/>
        <dbReference type="ChEBI" id="CHEBI:15377"/>
        <dbReference type="ChEBI" id="CHEBI:30013"/>
        <dbReference type="ChEBI" id="CHEBI:43474"/>
        <dbReference type="ChEBI" id="CHEBI:61977"/>
        <dbReference type="EC" id="3.1.3.16"/>
    </reaction>
</comment>
<dbReference type="PANTHER" id="PTHR11668">
    <property type="entry name" value="SERINE/THREONINE PROTEIN PHOSPHATASE"/>
    <property type="match status" value="1"/>
</dbReference>
<dbReference type="PROSITE" id="PS00125">
    <property type="entry name" value="SER_THR_PHOSPHATASE"/>
    <property type="match status" value="1"/>
</dbReference>
<dbReference type="InterPro" id="IPR004843">
    <property type="entry name" value="Calcineurin-like_PHP"/>
</dbReference>
<dbReference type="EC" id="3.1.3.16" evidence="8"/>
<dbReference type="GO" id="GO:0005737">
    <property type="term" value="C:cytoplasm"/>
    <property type="evidence" value="ECO:0007669"/>
    <property type="project" value="TreeGrafter"/>
</dbReference>
<evidence type="ECO:0000256" key="8">
    <source>
        <dbReference type="RuleBase" id="RU004273"/>
    </source>
</evidence>
<organism evidence="10 11">
    <name type="scientific">Dibothriocephalus latus</name>
    <name type="common">Fish tapeworm</name>
    <name type="synonym">Diphyllobothrium latum</name>
    <dbReference type="NCBI Taxonomy" id="60516"/>
    <lineage>
        <taxon>Eukaryota</taxon>
        <taxon>Metazoa</taxon>
        <taxon>Spiralia</taxon>
        <taxon>Lophotrochozoa</taxon>
        <taxon>Platyhelminthes</taxon>
        <taxon>Cestoda</taxon>
        <taxon>Eucestoda</taxon>
        <taxon>Diphyllobothriidea</taxon>
        <taxon>Diphyllobothriidae</taxon>
        <taxon>Dibothriocephalus</taxon>
    </lineage>
</organism>
<evidence type="ECO:0000256" key="6">
    <source>
        <dbReference type="ARBA" id="ARBA00047761"/>
    </source>
</evidence>
<dbReference type="Pfam" id="PF00149">
    <property type="entry name" value="Metallophos"/>
    <property type="match status" value="1"/>
</dbReference>
<keyword evidence="3 8" id="KW-0378">Hydrolase</keyword>
<evidence type="ECO:0000259" key="9">
    <source>
        <dbReference type="PROSITE" id="PS00125"/>
    </source>
</evidence>
<dbReference type="GO" id="GO:0046872">
    <property type="term" value="F:metal ion binding"/>
    <property type="evidence" value="ECO:0007669"/>
    <property type="project" value="UniProtKB-KW"/>
</dbReference>
<dbReference type="Proteomes" id="UP000281553">
    <property type="component" value="Unassembled WGS sequence"/>
</dbReference>
<keyword evidence="2" id="KW-0479">Metal-binding</keyword>
<evidence type="ECO:0000256" key="2">
    <source>
        <dbReference type="ARBA" id="ARBA00022723"/>
    </source>
</evidence>
<dbReference type="SMART" id="SM00156">
    <property type="entry name" value="PP2Ac"/>
    <property type="match status" value="1"/>
</dbReference>
<keyword evidence="4" id="KW-0904">Protein phosphatase</keyword>
<accession>A0A3P7LUJ7</accession>
<dbReference type="SUPFAM" id="SSF56300">
    <property type="entry name" value="Metallo-dependent phosphatases"/>
    <property type="match status" value="1"/>
</dbReference>
<sequence length="342" mass="39158">MSYQGEGEGLNYEVDLDKLIARLREGIDRPGELIPIEQIECIALCSMVAPILEREPMLLELDAPLKVCGDLHGQFYDLLRLLELCNHPPQSRYLFLGDYVDRGPQSIEILCLLFAYKIKYPEHVYLLRGNHEIGLVNRVYGFREEIRNRYGKTKLRQTFLRVFNVLPIAAVVEKSIFCCHGGISPYFLQDHVSNLTELLNSTARPTDVPREGFLCDLVWADPADMPMSGDDPMGWQQSPRGCSWHFGYDVIDHFLDKFGLDLIVRGHQVVEDGYEFYHDRKLITVFSAPNYCNQFDNAGGVFVIRREDKSPTILEGGFQVLKPDKNRIWSVYGKDTSADDED</sequence>
<evidence type="ECO:0000256" key="4">
    <source>
        <dbReference type="ARBA" id="ARBA00022912"/>
    </source>
</evidence>
<reference evidence="10 11" key="1">
    <citation type="submission" date="2018-11" db="EMBL/GenBank/DDBJ databases">
        <authorList>
            <consortium name="Pathogen Informatics"/>
        </authorList>
    </citation>
    <scope>NUCLEOTIDE SEQUENCE [LARGE SCALE GENOMIC DNA]</scope>
</reference>
<comment type="similarity">
    <text evidence="8">Belongs to the PPP phosphatase family.</text>
</comment>
<evidence type="ECO:0000313" key="11">
    <source>
        <dbReference type="Proteomes" id="UP000281553"/>
    </source>
</evidence>
<gene>
    <name evidence="10" type="ORF">DILT_LOCUS10494</name>
</gene>
<dbReference type="Gene3D" id="3.60.21.10">
    <property type="match status" value="1"/>
</dbReference>
<dbReference type="InterPro" id="IPR029052">
    <property type="entry name" value="Metallo-depent_PP-like"/>
</dbReference>
<dbReference type="InterPro" id="IPR006186">
    <property type="entry name" value="Ser/Thr-sp_prot-phosphatase"/>
</dbReference>
<dbReference type="PRINTS" id="PR00114">
    <property type="entry name" value="STPHPHTASE"/>
</dbReference>
<evidence type="ECO:0000256" key="3">
    <source>
        <dbReference type="ARBA" id="ARBA00022801"/>
    </source>
</evidence>
<dbReference type="InterPro" id="IPR050341">
    <property type="entry name" value="PP1_catalytic_subunit"/>
</dbReference>
<evidence type="ECO:0000256" key="1">
    <source>
        <dbReference type="ARBA" id="ARBA00001936"/>
    </source>
</evidence>
<keyword evidence="5" id="KW-0464">Manganese</keyword>
<name>A0A3P7LUJ7_DIBLA</name>
<dbReference type="PANTHER" id="PTHR11668:SF300">
    <property type="entry name" value="SERINE_THREONINE-PROTEIN PHOSPHATASE"/>
    <property type="match status" value="1"/>
</dbReference>
<evidence type="ECO:0000313" key="10">
    <source>
        <dbReference type="EMBL" id="VDN14663.1"/>
    </source>
</evidence>
<dbReference type="GO" id="GO:0005634">
    <property type="term" value="C:nucleus"/>
    <property type="evidence" value="ECO:0007669"/>
    <property type="project" value="TreeGrafter"/>
</dbReference>
<dbReference type="OrthoDB" id="6219790at2759"/>
<evidence type="ECO:0000256" key="7">
    <source>
        <dbReference type="ARBA" id="ARBA00048336"/>
    </source>
</evidence>
<dbReference type="EMBL" id="UYRU01059938">
    <property type="protein sequence ID" value="VDN14663.1"/>
    <property type="molecule type" value="Genomic_DNA"/>
</dbReference>
<feature type="domain" description="Serine/threonine specific protein phosphatases" evidence="9">
    <location>
        <begin position="127"/>
        <end position="132"/>
    </location>
</feature>
<comment type="cofactor">
    <cofactor evidence="1">
        <name>Mn(2+)</name>
        <dbReference type="ChEBI" id="CHEBI:29035"/>
    </cofactor>
</comment>
<proteinExistence type="inferred from homology"/>
<evidence type="ECO:0000256" key="5">
    <source>
        <dbReference type="ARBA" id="ARBA00023211"/>
    </source>
</evidence>
<keyword evidence="11" id="KW-1185">Reference proteome</keyword>
<protein>
    <recommendedName>
        <fullName evidence="8">Serine/threonine-protein phosphatase</fullName>
        <ecNumber evidence="8">3.1.3.16</ecNumber>
    </recommendedName>
</protein>
<comment type="catalytic activity">
    <reaction evidence="6">
        <text>O-phospho-L-seryl-[protein] + H2O = L-seryl-[protein] + phosphate</text>
        <dbReference type="Rhea" id="RHEA:20629"/>
        <dbReference type="Rhea" id="RHEA-COMP:9863"/>
        <dbReference type="Rhea" id="RHEA-COMP:11604"/>
        <dbReference type="ChEBI" id="CHEBI:15377"/>
        <dbReference type="ChEBI" id="CHEBI:29999"/>
        <dbReference type="ChEBI" id="CHEBI:43474"/>
        <dbReference type="ChEBI" id="CHEBI:83421"/>
        <dbReference type="EC" id="3.1.3.16"/>
    </reaction>
</comment>
<dbReference type="AlphaFoldDB" id="A0A3P7LUJ7"/>
<dbReference type="GO" id="GO:0004722">
    <property type="term" value="F:protein serine/threonine phosphatase activity"/>
    <property type="evidence" value="ECO:0007669"/>
    <property type="project" value="UniProtKB-EC"/>
</dbReference>